<organism evidence="1 2">
    <name type="scientific">Vreelandella halophila</name>
    <dbReference type="NCBI Taxonomy" id="86177"/>
    <lineage>
        <taxon>Bacteria</taxon>
        <taxon>Pseudomonadati</taxon>
        <taxon>Pseudomonadota</taxon>
        <taxon>Gammaproteobacteria</taxon>
        <taxon>Oceanospirillales</taxon>
        <taxon>Halomonadaceae</taxon>
        <taxon>Vreelandella</taxon>
    </lineage>
</organism>
<dbReference type="EMBL" id="WMEX01000001">
    <property type="protein sequence ID" value="MYL25186.1"/>
    <property type="molecule type" value="Genomic_DNA"/>
</dbReference>
<proteinExistence type="predicted"/>
<name>A0A9X4Y8Y7_9GAMM</name>
<comment type="caution">
    <text evidence="1">The sequence shown here is derived from an EMBL/GenBank/DDBJ whole genome shotgun (WGS) entry which is preliminary data.</text>
</comment>
<dbReference type="Pfam" id="PF11017">
    <property type="entry name" value="DUF2855"/>
    <property type="match status" value="1"/>
</dbReference>
<evidence type="ECO:0000313" key="1">
    <source>
        <dbReference type="EMBL" id="MYL25186.1"/>
    </source>
</evidence>
<dbReference type="InterPro" id="IPR021276">
    <property type="entry name" value="DUF2855"/>
</dbReference>
<dbReference type="AlphaFoldDB" id="A0A9X4Y8Y7"/>
<evidence type="ECO:0000313" key="2">
    <source>
        <dbReference type="Proteomes" id="UP000460751"/>
    </source>
</evidence>
<accession>A0A9X4Y8Y7</accession>
<reference evidence="1 2" key="1">
    <citation type="submission" date="2019-11" db="EMBL/GenBank/DDBJ databases">
        <title>Genome sequences of 17 halophilic strains isolated from different environments.</title>
        <authorList>
            <person name="Furrow R.E."/>
        </authorList>
    </citation>
    <scope>NUCLEOTIDE SEQUENCE [LARGE SCALE GENOMIC DNA]</scope>
    <source>
        <strain evidence="1 2">22507_15_FS</strain>
    </source>
</reference>
<protein>
    <submittedName>
        <fullName evidence="1">DUF2855 family protein</fullName>
    </submittedName>
</protein>
<gene>
    <name evidence="1" type="ORF">GLW01_00110</name>
</gene>
<dbReference type="Proteomes" id="UP000460751">
    <property type="component" value="Unassembled WGS sequence"/>
</dbReference>
<sequence>MQNCIGSSPRRSVKWLLTIQDCYCRLTHEGTPMTLSSNTTFVVNRENLHEHSVLEQDPIQPGDLAEGEVLLAIDRFSFTANNITYAALGDAFHYWDFFPVEKPWGQIPVWGFADVAASRHPDVTEGTRIYGYLPMARQLRVQPGRVSKSGFTDIAAHRQDLPGIYNQYVFTANDPAYRPEHEAFQMLLRPLLVTSFLLDDFLARQTFFEAEQVILTSASSKTALGLAFMLNHQRETRGGPRVLTALTSPGHAGFVRRLGYYDRVVPYDELETLDADQASVSVDFAGNGQVLGRLHEHFGDQLQFSSLVGASHWDQRGGGKGLPGPKPELFFAPKYWEQAAGEYGTAALMQRFAGLWAPLVASMEGWMTIRDVRGAEAVAQAYEDTLEGRINPDQGLTLTLAP</sequence>
<keyword evidence="2" id="KW-1185">Reference proteome</keyword>